<dbReference type="EMBL" id="ML769394">
    <property type="protein sequence ID" value="KAE9407723.1"/>
    <property type="molecule type" value="Genomic_DNA"/>
</dbReference>
<dbReference type="Proteomes" id="UP000799118">
    <property type="component" value="Unassembled WGS sequence"/>
</dbReference>
<dbReference type="AlphaFoldDB" id="A0A6A4IDB4"/>
<protein>
    <submittedName>
        <fullName evidence="2">Uncharacterized protein</fullName>
    </submittedName>
</protein>
<sequence>MAYDLKELPEIMWPYNEVKKGSLYGRIMKNLTFLDYQVGTLIVKLNSMTGITILSFVEMISAAHKCSGCCCVFLSEGYHAHVGYDDASGFTSHCCNSPSLPIVPTYASSMPKYTGVDIDRQNLNFDSGLCTEVGRAYLAWNSRLGIPEDLVRTFVGHRRHFDQNLCNEAPVGDVHGWIGKLTTKQVQEHQYSLLPAVLQPKASYDSDADSDSDSELGELLYPSDN</sequence>
<evidence type="ECO:0000256" key="1">
    <source>
        <dbReference type="SAM" id="MobiDB-lite"/>
    </source>
</evidence>
<evidence type="ECO:0000313" key="3">
    <source>
        <dbReference type="Proteomes" id="UP000799118"/>
    </source>
</evidence>
<organism evidence="2 3">
    <name type="scientific">Gymnopus androsaceus JB14</name>
    <dbReference type="NCBI Taxonomy" id="1447944"/>
    <lineage>
        <taxon>Eukaryota</taxon>
        <taxon>Fungi</taxon>
        <taxon>Dikarya</taxon>
        <taxon>Basidiomycota</taxon>
        <taxon>Agaricomycotina</taxon>
        <taxon>Agaricomycetes</taxon>
        <taxon>Agaricomycetidae</taxon>
        <taxon>Agaricales</taxon>
        <taxon>Marasmiineae</taxon>
        <taxon>Omphalotaceae</taxon>
        <taxon>Gymnopus</taxon>
    </lineage>
</organism>
<accession>A0A6A4IDB4</accession>
<evidence type="ECO:0000313" key="2">
    <source>
        <dbReference type="EMBL" id="KAE9407723.1"/>
    </source>
</evidence>
<reference evidence="2" key="1">
    <citation type="journal article" date="2019" name="Environ. Microbiol.">
        <title>Fungal ecological strategies reflected in gene transcription - a case study of two litter decomposers.</title>
        <authorList>
            <person name="Barbi F."/>
            <person name="Kohler A."/>
            <person name="Barry K."/>
            <person name="Baskaran P."/>
            <person name="Daum C."/>
            <person name="Fauchery L."/>
            <person name="Ihrmark K."/>
            <person name="Kuo A."/>
            <person name="LaButti K."/>
            <person name="Lipzen A."/>
            <person name="Morin E."/>
            <person name="Grigoriev I.V."/>
            <person name="Henrissat B."/>
            <person name="Lindahl B."/>
            <person name="Martin F."/>
        </authorList>
    </citation>
    <scope>NUCLEOTIDE SEQUENCE</scope>
    <source>
        <strain evidence="2">JB14</strain>
    </source>
</reference>
<feature type="compositionally biased region" description="Acidic residues" evidence="1">
    <location>
        <begin position="206"/>
        <end position="216"/>
    </location>
</feature>
<keyword evidence="3" id="KW-1185">Reference proteome</keyword>
<dbReference type="OrthoDB" id="3071161at2759"/>
<proteinExistence type="predicted"/>
<name>A0A6A4IDB4_9AGAR</name>
<gene>
    <name evidence="2" type="ORF">BT96DRAFT_986367</name>
</gene>
<feature type="region of interest" description="Disordered" evidence="1">
    <location>
        <begin position="202"/>
        <end position="225"/>
    </location>
</feature>